<organism evidence="9 10">
    <name type="scientific">Aurantiacibacter xanthus</name>
    <dbReference type="NCBI Taxonomy" id="1784712"/>
    <lineage>
        <taxon>Bacteria</taxon>
        <taxon>Pseudomonadati</taxon>
        <taxon>Pseudomonadota</taxon>
        <taxon>Alphaproteobacteria</taxon>
        <taxon>Sphingomonadales</taxon>
        <taxon>Erythrobacteraceae</taxon>
        <taxon>Aurantiacibacter</taxon>
    </lineage>
</organism>
<evidence type="ECO:0000256" key="6">
    <source>
        <dbReference type="ARBA" id="ARBA00022989"/>
    </source>
</evidence>
<dbReference type="GO" id="GO:0005886">
    <property type="term" value="C:plasma membrane"/>
    <property type="evidence" value="ECO:0007669"/>
    <property type="project" value="UniProtKB-SubCell"/>
</dbReference>
<evidence type="ECO:0000256" key="2">
    <source>
        <dbReference type="ARBA" id="ARBA00010100"/>
    </source>
</evidence>
<keyword evidence="4" id="KW-1003">Cell membrane</keyword>
<keyword evidence="10" id="KW-1185">Reference proteome</keyword>
<evidence type="ECO:0000256" key="3">
    <source>
        <dbReference type="ARBA" id="ARBA00022448"/>
    </source>
</evidence>
<sequence length="487" mass="51343">MIYLVWAMPALAIITLIASGRLGTLAASFVGLLVALVVTLSSAPHEFLAAHAAVSLLRGIWIGWNVLPYILGGLLFWQMAIRPGNAAMPVDGGPGDPRARRRLLFSACFLIGPFAESATGFGIGIIGTIVLIRRLDLPPVYLICFALLSQTMILWGGMGSSSIIAAALARADPTTLAVNASLFLVVFNILWLPLYWRMADKVGIAADPRECASEAAWLGLCLVSVVAATAVLGPETAMLASYGPIIVLRYLVDERPDRRTLARSVQRMMPFVVLIGWLVATRLFAPLTHVLEQAIRIAPFAGLPAWSPLFHAGTWLIVGAVLTGLLRGDAAIFGAEIRSAWKTGRLAIVTVMTFAMMAELLTGSGVAEGLATGMASALGAWAVVLTPQLSAIFGALANSGNAANGLFMSSQVNLAISTGLNVKAVVALQQAAAQSLNMISPVRMSIVCGMAGTPGREREAYRTMFPFGIATVVVTLIGSLLIALKII</sequence>
<dbReference type="PANTHER" id="PTHR30003:SF0">
    <property type="entry name" value="GLYCOLATE PERMEASE GLCA-RELATED"/>
    <property type="match status" value="1"/>
</dbReference>
<dbReference type="PANTHER" id="PTHR30003">
    <property type="entry name" value="L-LACTATE PERMEASE"/>
    <property type="match status" value="1"/>
</dbReference>
<comment type="caution">
    <text evidence="8">Lacks conserved residue(s) required for the propagation of feature annotation.</text>
</comment>
<comment type="similarity">
    <text evidence="2 8">Belongs to the lactate permease family.</text>
</comment>
<dbReference type="InterPro" id="IPR003804">
    <property type="entry name" value="Lactate_perm"/>
</dbReference>
<evidence type="ECO:0000256" key="8">
    <source>
        <dbReference type="RuleBase" id="RU365092"/>
    </source>
</evidence>
<comment type="function">
    <text evidence="8">Uptake of L-lactate across the membrane. Can also transport D-lactate and glycolate.</text>
</comment>
<feature type="transmembrane region" description="Helical" evidence="8">
    <location>
        <begin position="464"/>
        <end position="484"/>
    </location>
</feature>
<proteinExistence type="inferred from homology"/>
<feature type="transmembrane region" description="Helical" evidence="8">
    <location>
        <begin position="305"/>
        <end position="326"/>
    </location>
</feature>
<evidence type="ECO:0000256" key="4">
    <source>
        <dbReference type="ARBA" id="ARBA00022475"/>
    </source>
</evidence>
<feature type="transmembrane region" description="Helical" evidence="8">
    <location>
        <begin position="268"/>
        <end position="285"/>
    </location>
</feature>
<dbReference type="Proteomes" id="UP000265366">
    <property type="component" value="Unassembled WGS sequence"/>
</dbReference>
<dbReference type="GO" id="GO:0015295">
    <property type="term" value="F:solute:proton symporter activity"/>
    <property type="evidence" value="ECO:0007669"/>
    <property type="project" value="TreeGrafter"/>
</dbReference>
<feature type="transmembrane region" description="Helical" evidence="8">
    <location>
        <begin position="216"/>
        <end position="247"/>
    </location>
</feature>
<accession>A0A3A1P5S0</accession>
<keyword evidence="7 8" id="KW-0472">Membrane</keyword>
<evidence type="ECO:0000256" key="1">
    <source>
        <dbReference type="ARBA" id="ARBA00004651"/>
    </source>
</evidence>
<comment type="subcellular location">
    <subcellularLocation>
        <location evidence="8">Cell inner membrane</location>
        <topology evidence="8">Multi-pass membrane protein</topology>
    </subcellularLocation>
    <subcellularLocation>
        <location evidence="1">Cell membrane</location>
        <topology evidence="1">Multi-pass membrane protein</topology>
    </subcellularLocation>
</comment>
<name>A0A3A1P5S0_9SPHN</name>
<keyword evidence="5 8" id="KW-0812">Transmembrane</keyword>
<protein>
    <recommendedName>
        <fullName evidence="8">L-lactate permease</fullName>
    </recommendedName>
</protein>
<dbReference type="OrthoDB" id="7246087at2"/>
<keyword evidence="3 8" id="KW-0813">Transport</keyword>
<comment type="caution">
    <text evidence="9">The sequence shown here is derived from an EMBL/GenBank/DDBJ whole genome shotgun (WGS) entry which is preliminary data.</text>
</comment>
<dbReference type="GO" id="GO:0015129">
    <property type="term" value="F:lactate transmembrane transporter activity"/>
    <property type="evidence" value="ECO:0007669"/>
    <property type="project" value="UniProtKB-UniRule"/>
</dbReference>
<evidence type="ECO:0000256" key="5">
    <source>
        <dbReference type="ARBA" id="ARBA00022692"/>
    </source>
</evidence>
<feature type="transmembrane region" description="Helical" evidence="8">
    <location>
        <begin position="176"/>
        <end position="196"/>
    </location>
</feature>
<gene>
    <name evidence="9" type="ORF">D2V17_10335</name>
</gene>
<evidence type="ECO:0000313" key="9">
    <source>
        <dbReference type="EMBL" id="RIV85486.1"/>
    </source>
</evidence>
<feature type="transmembrane region" description="Helical" evidence="8">
    <location>
        <begin position="138"/>
        <end position="169"/>
    </location>
</feature>
<dbReference type="AlphaFoldDB" id="A0A3A1P5S0"/>
<evidence type="ECO:0000313" key="10">
    <source>
        <dbReference type="Proteomes" id="UP000265366"/>
    </source>
</evidence>
<dbReference type="EMBL" id="QXFM01000095">
    <property type="protein sequence ID" value="RIV85486.1"/>
    <property type="molecule type" value="Genomic_DNA"/>
</dbReference>
<reference evidence="9 10" key="1">
    <citation type="submission" date="2018-08" db="EMBL/GenBank/DDBJ databases">
        <title>Erythrobacter zhengii sp.nov., a bacterium isolated from deep-sea sediment.</title>
        <authorList>
            <person name="Fang C."/>
            <person name="Wu Y.-H."/>
            <person name="Sun C."/>
            <person name="Wang H."/>
            <person name="Cheng H."/>
            <person name="Meng F.-X."/>
            <person name="Wang C.-S."/>
            <person name="Xu X.-W."/>
        </authorList>
    </citation>
    <scope>NUCLEOTIDE SEQUENCE [LARGE SCALE GENOMIC DNA]</scope>
    <source>
        <strain evidence="9 10">CCTCC AB 2015396</strain>
    </source>
</reference>
<evidence type="ECO:0000256" key="7">
    <source>
        <dbReference type="ARBA" id="ARBA00023136"/>
    </source>
</evidence>
<feature type="transmembrane region" description="Helical" evidence="8">
    <location>
        <begin position="346"/>
        <end position="366"/>
    </location>
</feature>
<keyword evidence="6 8" id="KW-1133">Transmembrane helix</keyword>
<feature type="transmembrane region" description="Helical" evidence="8">
    <location>
        <begin position="378"/>
        <end position="398"/>
    </location>
</feature>
<feature type="transmembrane region" description="Helical" evidence="8">
    <location>
        <begin position="103"/>
        <end position="132"/>
    </location>
</feature>
<dbReference type="Pfam" id="PF02652">
    <property type="entry name" value="Lactate_perm"/>
    <property type="match status" value="1"/>
</dbReference>
<feature type="transmembrane region" description="Helical" evidence="8">
    <location>
        <begin position="59"/>
        <end position="77"/>
    </location>
</feature>
<keyword evidence="8" id="KW-0997">Cell inner membrane</keyword>